<evidence type="ECO:0000313" key="5">
    <source>
        <dbReference type="Proteomes" id="UP001431209"/>
    </source>
</evidence>
<dbReference type="PANTHER" id="PTHR16821:SF2">
    <property type="entry name" value="FRATAXIN, MITOCHONDRIAL"/>
    <property type="match status" value="1"/>
</dbReference>
<dbReference type="GO" id="GO:0051537">
    <property type="term" value="F:2 iron, 2 sulfur cluster binding"/>
    <property type="evidence" value="ECO:0007669"/>
    <property type="project" value="TreeGrafter"/>
</dbReference>
<evidence type="ECO:0000256" key="2">
    <source>
        <dbReference type="ARBA" id="ARBA00022496"/>
    </source>
</evidence>
<dbReference type="GO" id="GO:0008198">
    <property type="term" value="F:ferrous iron binding"/>
    <property type="evidence" value="ECO:0007669"/>
    <property type="project" value="TreeGrafter"/>
</dbReference>
<keyword evidence="3" id="KW-0408">Iron</keyword>
<dbReference type="GO" id="GO:0006879">
    <property type="term" value="P:intracellular iron ion homeostasis"/>
    <property type="evidence" value="ECO:0007669"/>
    <property type="project" value="TreeGrafter"/>
</dbReference>
<dbReference type="InterPro" id="IPR036524">
    <property type="entry name" value="Frataxin/CyaY_sf"/>
</dbReference>
<dbReference type="Gene3D" id="3.30.920.10">
    <property type="entry name" value="Frataxin/CyaY"/>
    <property type="match status" value="1"/>
</dbReference>
<dbReference type="GO" id="GO:0008199">
    <property type="term" value="F:ferric iron binding"/>
    <property type="evidence" value="ECO:0007669"/>
    <property type="project" value="InterPro"/>
</dbReference>
<keyword evidence="2" id="KW-0410">Iron transport</keyword>
<reference evidence="4 5" key="1">
    <citation type="submission" date="2024-03" db="EMBL/GenBank/DDBJ databases">
        <title>The Acrasis kona genome and developmental transcriptomes reveal deep origins of eukaryotic multicellular pathways.</title>
        <authorList>
            <person name="Sheikh S."/>
            <person name="Fu C.-J."/>
            <person name="Brown M.W."/>
            <person name="Baldauf S.L."/>
        </authorList>
    </citation>
    <scope>NUCLEOTIDE SEQUENCE [LARGE SCALE GENOMIC DNA]</scope>
    <source>
        <strain evidence="4 5">ATCC MYA-3509</strain>
    </source>
</reference>
<dbReference type="SMART" id="SM01219">
    <property type="entry name" value="Frataxin_Cyay"/>
    <property type="match status" value="1"/>
</dbReference>
<dbReference type="GO" id="GO:0005739">
    <property type="term" value="C:mitochondrion"/>
    <property type="evidence" value="ECO:0007669"/>
    <property type="project" value="TreeGrafter"/>
</dbReference>
<evidence type="ECO:0000256" key="3">
    <source>
        <dbReference type="ARBA" id="ARBA00023004"/>
    </source>
</evidence>
<dbReference type="GO" id="GO:0016226">
    <property type="term" value="P:iron-sulfur cluster assembly"/>
    <property type="evidence" value="ECO:0007669"/>
    <property type="project" value="InterPro"/>
</dbReference>
<dbReference type="EMBL" id="JAOPGA020001865">
    <property type="protein sequence ID" value="KAL0491829.1"/>
    <property type="molecule type" value="Genomic_DNA"/>
</dbReference>
<dbReference type="GO" id="GO:0006826">
    <property type="term" value="P:iron ion transport"/>
    <property type="evidence" value="ECO:0007669"/>
    <property type="project" value="UniProtKB-KW"/>
</dbReference>
<dbReference type="NCBIfam" id="TIGR03421">
    <property type="entry name" value="FeS_CyaY"/>
    <property type="match status" value="1"/>
</dbReference>
<dbReference type="SUPFAM" id="SSF55387">
    <property type="entry name" value="Frataxin/Nqo15-like"/>
    <property type="match status" value="1"/>
</dbReference>
<dbReference type="PROSITE" id="PS01344">
    <property type="entry name" value="FRATAXIN_1"/>
    <property type="match status" value="1"/>
</dbReference>
<dbReference type="PANTHER" id="PTHR16821">
    <property type="entry name" value="FRATAXIN"/>
    <property type="match status" value="1"/>
</dbReference>
<protein>
    <submittedName>
        <fullName evidence="4">Frataxin</fullName>
    </submittedName>
</protein>
<comment type="caution">
    <text evidence="4">The sequence shown here is derived from an EMBL/GenBank/DDBJ whole genome shotgun (WGS) entry which is preliminary data.</text>
</comment>
<gene>
    <name evidence="4" type="ORF">AKO1_010240</name>
</gene>
<proteinExistence type="inferred from homology"/>
<dbReference type="InterPro" id="IPR020895">
    <property type="entry name" value="Frataxin_CS"/>
</dbReference>
<accession>A0AAW2ZQY5</accession>
<evidence type="ECO:0000313" key="4">
    <source>
        <dbReference type="EMBL" id="KAL0491829.1"/>
    </source>
</evidence>
<dbReference type="Pfam" id="PF01491">
    <property type="entry name" value="Frataxin_Cyay"/>
    <property type="match status" value="1"/>
</dbReference>
<dbReference type="AlphaFoldDB" id="A0AAW2ZQY5"/>
<keyword evidence="2" id="KW-0813">Transport</keyword>
<dbReference type="Proteomes" id="UP001431209">
    <property type="component" value="Unassembled WGS sequence"/>
</dbReference>
<dbReference type="GO" id="GO:0004322">
    <property type="term" value="F:ferroxidase activity"/>
    <property type="evidence" value="ECO:0007669"/>
    <property type="project" value="TreeGrafter"/>
</dbReference>
<organism evidence="4 5">
    <name type="scientific">Acrasis kona</name>
    <dbReference type="NCBI Taxonomy" id="1008807"/>
    <lineage>
        <taxon>Eukaryota</taxon>
        <taxon>Discoba</taxon>
        <taxon>Heterolobosea</taxon>
        <taxon>Tetramitia</taxon>
        <taxon>Eutetramitia</taxon>
        <taxon>Acrasidae</taxon>
        <taxon>Acrasis</taxon>
    </lineage>
</organism>
<dbReference type="InterPro" id="IPR002908">
    <property type="entry name" value="Frataxin/CyaY"/>
</dbReference>
<dbReference type="PROSITE" id="PS50810">
    <property type="entry name" value="FRATAXIN_2"/>
    <property type="match status" value="1"/>
</dbReference>
<name>A0AAW2ZQY5_9EUKA</name>
<keyword evidence="2" id="KW-0406">Ion transport</keyword>
<keyword evidence="5" id="KW-1185">Reference proteome</keyword>
<dbReference type="GO" id="GO:0034986">
    <property type="term" value="F:iron chaperone activity"/>
    <property type="evidence" value="ECO:0007669"/>
    <property type="project" value="TreeGrafter"/>
</dbReference>
<comment type="similarity">
    <text evidence="1">Belongs to the frataxin family.</text>
</comment>
<sequence>MIGGRHLRVGWSAFNTLAVVGRCPTNISIRTPLRSVFTRTSNQNIIRSYSKHEDRISQSQYLQLFHSTTDSISEVLDHMMDNDEFSDFIEQSKEDVDMEVSDGVLNIKAGDVGTFVISRQTPTKQLWLSSPISGPWHYTFNADSKDWVCTKDKENFMDRLERELKQVFGKDIKFERL</sequence>
<evidence type="ECO:0000256" key="1">
    <source>
        <dbReference type="ARBA" id="ARBA00008183"/>
    </source>
</evidence>